<evidence type="ECO:0000256" key="12">
    <source>
        <dbReference type="RuleBase" id="RU000679"/>
    </source>
</evidence>
<evidence type="ECO:0000256" key="5">
    <source>
        <dbReference type="ARBA" id="ARBA00022692"/>
    </source>
</evidence>
<dbReference type="Gene3D" id="2.60.470.10">
    <property type="entry name" value="Acid-sensing ion channels like domains"/>
    <property type="match status" value="1"/>
</dbReference>
<dbReference type="EMBL" id="BGPR01000366">
    <property type="protein sequence ID" value="GBM15949.1"/>
    <property type="molecule type" value="Genomic_DNA"/>
</dbReference>
<keyword evidence="5 12" id="KW-0812">Transmembrane</keyword>
<reference evidence="13 14" key="1">
    <citation type="journal article" date="2019" name="Sci. Rep.">
        <title>Orb-weaving spider Araneus ventricosus genome elucidates the spidroin gene catalogue.</title>
        <authorList>
            <person name="Kono N."/>
            <person name="Nakamura H."/>
            <person name="Ohtoshi R."/>
            <person name="Moran D.A.P."/>
            <person name="Shinohara A."/>
            <person name="Yoshida Y."/>
            <person name="Fujiwara M."/>
            <person name="Mori M."/>
            <person name="Tomita M."/>
            <person name="Arakawa K."/>
        </authorList>
    </citation>
    <scope>NUCLEOTIDE SEQUENCE [LARGE SCALE GENOMIC DNA]</scope>
</reference>
<evidence type="ECO:0000256" key="6">
    <source>
        <dbReference type="ARBA" id="ARBA00022989"/>
    </source>
</evidence>
<evidence type="ECO:0000313" key="14">
    <source>
        <dbReference type="Proteomes" id="UP000499080"/>
    </source>
</evidence>
<keyword evidence="3 12" id="KW-0813">Transport</keyword>
<gene>
    <name evidence="13" type="primary">asic1c_1</name>
    <name evidence="13" type="ORF">AVEN_270617_1</name>
</gene>
<evidence type="ECO:0000256" key="3">
    <source>
        <dbReference type="ARBA" id="ARBA00022448"/>
    </source>
</evidence>
<keyword evidence="11 12" id="KW-0407">Ion channel</keyword>
<keyword evidence="10 12" id="KW-0739">Sodium transport</keyword>
<dbReference type="Gene3D" id="1.10.287.770">
    <property type="entry name" value="YojJ-like"/>
    <property type="match status" value="1"/>
</dbReference>
<dbReference type="OrthoDB" id="10051479at2759"/>
<organism evidence="13 14">
    <name type="scientific">Araneus ventricosus</name>
    <name type="common">Orbweaver spider</name>
    <name type="synonym">Epeira ventricosa</name>
    <dbReference type="NCBI Taxonomy" id="182803"/>
    <lineage>
        <taxon>Eukaryota</taxon>
        <taxon>Metazoa</taxon>
        <taxon>Ecdysozoa</taxon>
        <taxon>Arthropoda</taxon>
        <taxon>Chelicerata</taxon>
        <taxon>Arachnida</taxon>
        <taxon>Araneae</taxon>
        <taxon>Araneomorphae</taxon>
        <taxon>Entelegynae</taxon>
        <taxon>Araneoidea</taxon>
        <taxon>Araneidae</taxon>
        <taxon>Araneus</taxon>
    </lineage>
</organism>
<evidence type="ECO:0000256" key="7">
    <source>
        <dbReference type="ARBA" id="ARBA00023053"/>
    </source>
</evidence>
<evidence type="ECO:0000256" key="8">
    <source>
        <dbReference type="ARBA" id="ARBA00023065"/>
    </source>
</evidence>
<dbReference type="PRINTS" id="PR01078">
    <property type="entry name" value="AMINACHANNEL"/>
</dbReference>
<dbReference type="AlphaFoldDB" id="A0A4Y2DIA5"/>
<proteinExistence type="inferred from homology"/>
<dbReference type="Pfam" id="PF00858">
    <property type="entry name" value="ASC"/>
    <property type="match status" value="1"/>
</dbReference>
<dbReference type="Proteomes" id="UP000499080">
    <property type="component" value="Unassembled WGS sequence"/>
</dbReference>
<comment type="similarity">
    <text evidence="2 12">Belongs to the amiloride-sensitive sodium channel (TC 1.A.6) family.</text>
</comment>
<evidence type="ECO:0000256" key="9">
    <source>
        <dbReference type="ARBA" id="ARBA00023136"/>
    </source>
</evidence>
<evidence type="ECO:0000256" key="10">
    <source>
        <dbReference type="ARBA" id="ARBA00023201"/>
    </source>
</evidence>
<keyword evidence="8 12" id="KW-0406">Ion transport</keyword>
<keyword evidence="6" id="KW-1133">Transmembrane helix</keyword>
<evidence type="ECO:0000256" key="11">
    <source>
        <dbReference type="ARBA" id="ARBA00023303"/>
    </source>
</evidence>
<dbReference type="GO" id="GO:0005886">
    <property type="term" value="C:plasma membrane"/>
    <property type="evidence" value="ECO:0007669"/>
    <property type="project" value="TreeGrafter"/>
</dbReference>
<comment type="caution">
    <text evidence="13">The sequence shown here is derived from an EMBL/GenBank/DDBJ whole genome shotgun (WGS) entry which is preliminary data.</text>
</comment>
<evidence type="ECO:0000256" key="1">
    <source>
        <dbReference type="ARBA" id="ARBA00004141"/>
    </source>
</evidence>
<name>A0A4Y2DIA5_ARAVE</name>
<keyword evidence="14" id="KW-1185">Reference proteome</keyword>
<dbReference type="PANTHER" id="PTHR11690:SF248">
    <property type="entry name" value="PICKPOCKET 17, ISOFORM A"/>
    <property type="match status" value="1"/>
</dbReference>
<dbReference type="InterPro" id="IPR001873">
    <property type="entry name" value="ENaC"/>
</dbReference>
<evidence type="ECO:0000256" key="4">
    <source>
        <dbReference type="ARBA" id="ARBA00022461"/>
    </source>
</evidence>
<evidence type="ECO:0000256" key="2">
    <source>
        <dbReference type="ARBA" id="ARBA00007193"/>
    </source>
</evidence>
<dbReference type="PANTHER" id="PTHR11690">
    <property type="entry name" value="AMILORIDE-SENSITIVE SODIUM CHANNEL-RELATED"/>
    <property type="match status" value="1"/>
</dbReference>
<accession>A0A4Y2DIA5</accession>
<keyword evidence="4 12" id="KW-0894">Sodium channel</keyword>
<keyword evidence="7" id="KW-0915">Sodium</keyword>
<protein>
    <submittedName>
        <fullName evidence="13">Acid-sensing ion channel 1C</fullName>
    </submittedName>
</protein>
<comment type="subcellular location">
    <subcellularLocation>
        <location evidence="1">Membrane</location>
        <topology evidence="1">Multi-pass membrane protein</topology>
    </subcellularLocation>
</comment>
<dbReference type="GO" id="GO:0015280">
    <property type="term" value="F:ligand-gated sodium channel activity"/>
    <property type="evidence" value="ECO:0007669"/>
    <property type="project" value="TreeGrafter"/>
</dbReference>
<evidence type="ECO:0000313" key="13">
    <source>
        <dbReference type="EMBL" id="GBM15949.1"/>
    </source>
</evidence>
<keyword evidence="9" id="KW-0472">Membrane</keyword>
<sequence length="453" mass="51945">MLKNSSIYAASRMNSSHFRPIRSVWLLVFAACLIGSICKIYGFYNLYRQYPVVVRLQVIHERNLEFPAVSICNLNRIKKKLTKICPPKRKCRPPSGSHLIVSERSSLSFCKLLPNGTRIQNEKNKSAIKFLIWYFNESEMKRSRKGHQPSDFLVGCSFNGRDCSEARVSYFMNFRFGNCVTFNKGNEDNEPLKVSQTGVDSGLTLKIRLETDRYQPTTHTVGARMIIHDPHAIPSAEEEGFFIGPGYETLVSLRQTVIRRLPAPYKDECLDYRNFASNRDECIRKCIQNQNFKKCGCIDQTLAVMNNLTACDLMNVTESCCLDDALDEMSHNESACNCPLPCSAVYYNEELSRSRLPVDDLASLNLTNDPSPEEPLVENSDLKKKNNKYRQENLTVKIFYSNLDRQVYEQCPQWDIVELLSYLGNEIGLWLGLSITTLFEILEKLIILIKLRM</sequence>